<dbReference type="Gene3D" id="3.30.740.10">
    <property type="entry name" value="Protein Inhibitor Of Neuronal Nitric Oxide Synthase"/>
    <property type="match status" value="1"/>
</dbReference>
<evidence type="ECO:0000256" key="2">
    <source>
        <dbReference type="ARBA" id="ARBA00004191"/>
    </source>
</evidence>
<evidence type="ECO:0000256" key="1">
    <source>
        <dbReference type="ARBA" id="ARBA00004123"/>
    </source>
</evidence>
<evidence type="ECO:0000256" key="21">
    <source>
        <dbReference type="ARBA" id="ARBA00023274"/>
    </source>
</evidence>
<dbReference type="GO" id="GO:0003735">
    <property type="term" value="F:structural constituent of ribosome"/>
    <property type="evidence" value="ECO:0007669"/>
    <property type="project" value="InterPro"/>
</dbReference>
<dbReference type="EMBL" id="JAXQNO010000007">
    <property type="protein sequence ID" value="KAK4794988.1"/>
    <property type="molecule type" value="Genomic_DNA"/>
</dbReference>
<evidence type="ECO:0000256" key="22">
    <source>
        <dbReference type="ARBA" id="ARBA00023295"/>
    </source>
</evidence>
<keyword evidence="17" id="KW-0243">Dynein</keyword>
<dbReference type="InterPro" id="IPR012334">
    <property type="entry name" value="Pectin_lyas_fold"/>
</dbReference>
<dbReference type="GO" id="GO:0051028">
    <property type="term" value="P:mRNA transport"/>
    <property type="evidence" value="ECO:0007669"/>
    <property type="project" value="UniProtKB-KW"/>
</dbReference>
<evidence type="ECO:0000313" key="26">
    <source>
        <dbReference type="Proteomes" id="UP001346149"/>
    </source>
</evidence>
<keyword evidence="23" id="KW-0961">Cell wall biogenesis/degradation</keyword>
<dbReference type="SMART" id="SM01375">
    <property type="entry name" value="Dynein_light"/>
    <property type="match status" value="1"/>
</dbReference>
<comment type="subcellular location">
    <subcellularLocation>
        <location evidence="3">Cytoplasm</location>
        <location evidence="3">Cytoskeleton</location>
    </subcellularLocation>
    <subcellularLocation>
        <location evidence="1">Nucleus</location>
    </subcellularLocation>
    <subcellularLocation>
        <location evidence="2">Secreted</location>
        <location evidence="2">Cell wall</location>
    </subcellularLocation>
</comment>
<organism evidence="25 26">
    <name type="scientific">Trapa natans</name>
    <name type="common">Water chestnut</name>
    <dbReference type="NCBI Taxonomy" id="22666"/>
    <lineage>
        <taxon>Eukaryota</taxon>
        <taxon>Viridiplantae</taxon>
        <taxon>Streptophyta</taxon>
        <taxon>Embryophyta</taxon>
        <taxon>Tracheophyta</taxon>
        <taxon>Spermatophyta</taxon>
        <taxon>Magnoliopsida</taxon>
        <taxon>eudicotyledons</taxon>
        <taxon>Gunneridae</taxon>
        <taxon>Pentapetalae</taxon>
        <taxon>rosids</taxon>
        <taxon>malvids</taxon>
        <taxon>Myrtales</taxon>
        <taxon>Lythraceae</taxon>
        <taxon>Trapa</taxon>
    </lineage>
</organism>
<evidence type="ECO:0000256" key="5">
    <source>
        <dbReference type="ARBA" id="ARBA00008834"/>
    </source>
</evidence>
<evidence type="ECO:0000256" key="18">
    <source>
        <dbReference type="ARBA" id="ARBA00023175"/>
    </source>
</evidence>
<evidence type="ECO:0000256" key="20">
    <source>
        <dbReference type="ARBA" id="ARBA00023242"/>
    </source>
</evidence>
<evidence type="ECO:0000256" key="3">
    <source>
        <dbReference type="ARBA" id="ARBA00004245"/>
    </source>
</evidence>
<comment type="similarity">
    <text evidence="5 24">Belongs to the glycosyl hydrolase 28 family.</text>
</comment>
<evidence type="ECO:0000256" key="13">
    <source>
        <dbReference type="ARBA" id="ARBA00022801"/>
    </source>
</evidence>
<dbReference type="PROSITE" id="PS01239">
    <property type="entry name" value="DYNEIN_LIGHT_1"/>
    <property type="match status" value="1"/>
</dbReference>
<comment type="similarity">
    <text evidence="4">Belongs to the eukaryotic ribosomal protein eL22 family.</text>
</comment>
<reference evidence="25 26" key="1">
    <citation type="journal article" date="2023" name="Hortic Res">
        <title>Pangenome of water caltrop reveals structural variations and asymmetric subgenome divergence after allopolyploidization.</title>
        <authorList>
            <person name="Zhang X."/>
            <person name="Chen Y."/>
            <person name="Wang L."/>
            <person name="Yuan Y."/>
            <person name="Fang M."/>
            <person name="Shi L."/>
            <person name="Lu R."/>
            <person name="Comes H.P."/>
            <person name="Ma Y."/>
            <person name="Chen Y."/>
            <person name="Huang G."/>
            <person name="Zhou Y."/>
            <person name="Zheng Z."/>
            <person name="Qiu Y."/>
        </authorList>
    </citation>
    <scope>NUCLEOTIDE SEQUENCE [LARGE SCALE GENOMIC DNA]</scope>
    <source>
        <strain evidence="25">F231</strain>
    </source>
</reference>
<dbReference type="Proteomes" id="UP001346149">
    <property type="component" value="Unassembled WGS sequence"/>
</dbReference>
<evidence type="ECO:0000256" key="9">
    <source>
        <dbReference type="ARBA" id="ARBA00022490"/>
    </source>
</evidence>
<dbReference type="InterPro" id="IPR011050">
    <property type="entry name" value="Pectin_lyase_fold/virulence"/>
</dbReference>
<dbReference type="GO" id="GO:0071555">
    <property type="term" value="P:cell wall organization"/>
    <property type="evidence" value="ECO:0007669"/>
    <property type="project" value="UniProtKB-KW"/>
</dbReference>
<evidence type="ECO:0000256" key="19">
    <source>
        <dbReference type="ARBA" id="ARBA00023212"/>
    </source>
</evidence>
<evidence type="ECO:0000256" key="14">
    <source>
        <dbReference type="ARBA" id="ARBA00022816"/>
    </source>
</evidence>
<evidence type="ECO:0000256" key="23">
    <source>
        <dbReference type="ARBA" id="ARBA00023316"/>
    </source>
</evidence>
<dbReference type="GO" id="GO:0004650">
    <property type="term" value="F:polygalacturonase activity"/>
    <property type="evidence" value="ECO:0007669"/>
    <property type="project" value="InterPro"/>
</dbReference>
<dbReference type="GO" id="GO:0030286">
    <property type="term" value="C:dynein complex"/>
    <property type="evidence" value="ECO:0007669"/>
    <property type="project" value="UniProtKB-KW"/>
</dbReference>
<keyword evidence="12" id="KW-0493">Microtubule</keyword>
<dbReference type="GO" id="GO:0005975">
    <property type="term" value="P:carbohydrate metabolic process"/>
    <property type="evidence" value="ECO:0007669"/>
    <property type="project" value="InterPro"/>
</dbReference>
<comment type="similarity">
    <text evidence="6">Belongs to the dynein light chain family.</text>
</comment>
<comment type="caution">
    <text evidence="25">The sequence shown here is derived from an EMBL/GenBank/DDBJ whole genome shotgun (WGS) entry which is preliminary data.</text>
</comment>
<keyword evidence="13 24" id="KW-0378">Hydrolase</keyword>
<evidence type="ECO:0000256" key="12">
    <source>
        <dbReference type="ARBA" id="ARBA00022701"/>
    </source>
</evidence>
<evidence type="ECO:0000256" key="24">
    <source>
        <dbReference type="RuleBase" id="RU361169"/>
    </source>
</evidence>
<evidence type="ECO:0000256" key="16">
    <source>
        <dbReference type="ARBA" id="ARBA00022980"/>
    </source>
</evidence>
<keyword evidence="18" id="KW-0505">Motor protein</keyword>
<proteinExistence type="inferred from homology"/>
<sequence length="572" mass="63069">MYTPLQLQPGQLLRMRKSGSTVGKKKGVAFVIDCGKPVEDKIMDIASLEKFLQERIKVDGKAGALGEVVVVSRDKSKITVTTDSSFSKRYLKYLTKKYLKKHNVRDWLRVIASNKDRNIYELRLKSPSVSSLLSSAARLRHLSPLLRKGKTGSLIDLFTLPKMNNEESRMSNLGVPAAKSSSDVRKLSSAVPIGRKIVIKNADMKEDVQKEAVEVAMDAFEKHTVEKDVAEYIKKEFDKKHGPTWHCIVGKNFGSYVTHETDHFVSGKDVIQKMDLVPSIDELFFAPKILLANSQMVEADLMDIDSHELPNPRGLGRSIRGSARPKGGRRAKDALAAQLNHAMHGLDPTEKVFNVLDFKADARGRGDSTQAFMRAWVQTCHWNGKSRMLVPRGVFSLGEVVFQGKCNGPSAKVVEIKGTLKALDDPSSFLSDSWILFQMIHGVIIFGGGTLNGQGPTVWKYNDCRTNPNCQTLPINLKFDSVSNAILSHLSSVDSKGFHVAVTNSKNLRLYNIRISAPADSPNTDGIHISKSDNVKISKASIGTGDDCVSMIRGCTNINIRKVTCGPGHGIR</sequence>
<dbReference type="InterPro" id="IPR019763">
    <property type="entry name" value="Dynein_light_1/2_CS"/>
</dbReference>
<evidence type="ECO:0000256" key="7">
    <source>
        <dbReference type="ARBA" id="ARBA00015062"/>
    </source>
</evidence>
<dbReference type="InterPro" id="IPR001372">
    <property type="entry name" value="Dynein_light_chain_typ-1/2"/>
</dbReference>
<dbReference type="FunFam" id="3.30.1360.210:FF:000002">
    <property type="entry name" value="60S ribosomal protein L22-2"/>
    <property type="match status" value="1"/>
</dbReference>
<dbReference type="SUPFAM" id="SSF51126">
    <property type="entry name" value="Pectin lyase-like"/>
    <property type="match status" value="1"/>
</dbReference>
<keyword evidence="26" id="KW-1185">Reference proteome</keyword>
<keyword evidence="10" id="KW-0134">Cell wall</keyword>
<dbReference type="GO" id="GO:0006412">
    <property type="term" value="P:translation"/>
    <property type="evidence" value="ECO:0007669"/>
    <property type="project" value="InterPro"/>
</dbReference>
<dbReference type="GO" id="GO:0015031">
    <property type="term" value="P:protein transport"/>
    <property type="evidence" value="ECO:0007669"/>
    <property type="project" value="UniProtKB-KW"/>
</dbReference>
<dbReference type="AlphaFoldDB" id="A0AAN7REC6"/>
<keyword evidence="21" id="KW-0687">Ribonucleoprotein</keyword>
<evidence type="ECO:0000256" key="15">
    <source>
        <dbReference type="ARBA" id="ARBA00022927"/>
    </source>
</evidence>
<evidence type="ECO:0000256" key="17">
    <source>
        <dbReference type="ARBA" id="ARBA00023017"/>
    </source>
</evidence>
<gene>
    <name evidence="25" type="ORF">SAY86_012982</name>
</gene>
<dbReference type="Pfam" id="PF00295">
    <property type="entry name" value="Glyco_hydro_28"/>
    <property type="match status" value="1"/>
</dbReference>
<dbReference type="GO" id="GO:0005840">
    <property type="term" value="C:ribosome"/>
    <property type="evidence" value="ECO:0007669"/>
    <property type="project" value="UniProtKB-KW"/>
</dbReference>
<dbReference type="FunFam" id="3.30.740.10:FF:000005">
    <property type="entry name" value="Dynein light chain"/>
    <property type="match status" value="1"/>
</dbReference>
<dbReference type="InterPro" id="IPR038526">
    <property type="entry name" value="Ribosomal_eL22_sf"/>
</dbReference>
<dbReference type="GO" id="GO:1990904">
    <property type="term" value="C:ribonucleoprotein complex"/>
    <property type="evidence" value="ECO:0007669"/>
    <property type="project" value="UniProtKB-KW"/>
</dbReference>
<protein>
    <recommendedName>
        <fullName evidence="7">Dynein light chain 1, cytoplasmic</fullName>
    </recommendedName>
</protein>
<dbReference type="Pfam" id="PF01221">
    <property type="entry name" value="Dynein_light"/>
    <property type="match status" value="1"/>
</dbReference>
<accession>A0AAN7REC6</accession>
<name>A0AAN7REC6_TRANT</name>
<dbReference type="CDD" id="cd21452">
    <property type="entry name" value="DLC-like_DYNLL1_DYNLL2"/>
    <property type="match status" value="1"/>
</dbReference>
<keyword evidence="22 24" id="KW-0326">Glycosidase</keyword>
<dbReference type="PANTHER" id="PTHR31375">
    <property type="match status" value="1"/>
</dbReference>
<keyword evidence="14" id="KW-0509">mRNA transport</keyword>
<evidence type="ECO:0000256" key="8">
    <source>
        <dbReference type="ARBA" id="ARBA00022448"/>
    </source>
</evidence>
<evidence type="ECO:0000313" key="25">
    <source>
        <dbReference type="EMBL" id="KAK4794988.1"/>
    </source>
</evidence>
<dbReference type="InterPro" id="IPR000743">
    <property type="entry name" value="Glyco_hydro_28"/>
</dbReference>
<dbReference type="Gene3D" id="3.30.1360.210">
    <property type="match status" value="1"/>
</dbReference>
<dbReference type="Pfam" id="PF01776">
    <property type="entry name" value="Ribosomal_L22e"/>
    <property type="match status" value="1"/>
</dbReference>
<dbReference type="GO" id="GO:0005634">
    <property type="term" value="C:nucleus"/>
    <property type="evidence" value="ECO:0007669"/>
    <property type="project" value="UniProtKB-SubCell"/>
</dbReference>
<evidence type="ECO:0000256" key="10">
    <source>
        <dbReference type="ARBA" id="ARBA00022512"/>
    </source>
</evidence>
<dbReference type="GO" id="GO:0005874">
    <property type="term" value="C:microtubule"/>
    <property type="evidence" value="ECO:0007669"/>
    <property type="project" value="UniProtKB-KW"/>
</dbReference>
<keyword evidence="20" id="KW-0539">Nucleus</keyword>
<dbReference type="GO" id="GO:0007017">
    <property type="term" value="P:microtubule-based process"/>
    <property type="evidence" value="ECO:0007669"/>
    <property type="project" value="InterPro"/>
</dbReference>
<dbReference type="InterPro" id="IPR037177">
    <property type="entry name" value="DLC_sf"/>
</dbReference>
<evidence type="ECO:0000256" key="6">
    <source>
        <dbReference type="ARBA" id="ARBA00010156"/>
    </source>
</evidence>
<keyword evidence="9" id="KW-0963">Cytoplasm</keyword>
<dbReference type="SUPFAM" id="SSF54648">
    <property type="entry name" value="DLC"/>
    <property type="match status" value="1"/>
</dbReference>
<keyword evidence="19" id="KW-0206">Cytoskeleton</keyword>
<keyword evidence="16" id="KW-0689">Ribosomal protein</keyword>
<keyword evidence="8" id="KW-0813">Transport</keyword>
<keyword evidence="11" id="KW-0964">Secreted</keyword>
<keyword evidence="15" id="KW-0653">Protein transport</keyword>
<dbReference type="InterPro" id="IPR002671">
    <property type="entry name" value="Ribosomal_eL22"/>
</dbReference>
<evidence type="ECO:0000256" key="4">
    <source>
        <dbReference type="ARBA" id="ARBA00007817"/>
    </source>
</evidence>
<dbReference type="Gene3D" id="2.160.20.10">
    <property type="entry name" value="Single-stranded right-handed beta-helix, Pectin lyase-like"/>
    <property type="match status" value="1"/>
</dbReference>
<evidence type="ECO:0000256" key="11">
    <source>
        <dbReference type="ARBA" id="ARBA00022525"/>
    </source>
</evidence>